<dbReference type="InterPro" id="IPR021136">
    <property type="entry name" value="Flagellar_hook_control-like_C"/>
</dbReference>
<dbReference type="Proteomes" id="UP000006094">
    <property type="component" value="Chromosome"/>
</dbReference>
<keyword evidence="3" id="KW-0969">Cilium</keyword>
<dbReference type="STRING" id="1128398.Curi_c15980"/>
<evidence type="ECO:0000313" key="3">
    <source>
        <dbReference type="EMBL" id="AFS78606.1"/>
    </source>
</evidence>
<dbReference type="Pfam" id="PF02120">
    <property type="entry name" value="Flg_hook"/>
    <property type="match status" value="1"/>
</dbReference>
<evidence type="ECO:0000259" key="2">
    <source>
        <dbReference type="Pfam" id="PF02120"/>
    </source>
</evidence>
<dbReference type="RefSeq" id="WP_014967742.1">
    <property type="nucleotide sequence ID" value="NC_018664.1"/>
</dbReference>
<protein>
    <submittedName>
        <fullName evidence="3">Flagellar hook-length control protein FliK</fullName>
    </submittedName>
</protein>
<keyword evidence="4" id="KW-1185">Reference proteome</keyword>
<dbReference type="eggNOG" id="COG3144">
    <property type="taxonomic scope" value="Bacteria"/>
</dbReference>
<gene>
    <name evidence="3" type="primary">fliK</name>
    <name evidence="3" type="ordered locus">Curi_c15980</name>
</gene>
<dbReference type="PANTHER" id="PTHR37533">
    <property type="entry name" value="FLAGELLAR HOOK-LENGTH CONTROL PROTEIN"/>
    <property type="match status" value="1"/>
</dbReference>
<evidence type="ECO:0000313" key="4">
    <source>
        <dbReference type="Proteomes" id="UP000006094"/>
    </source>
</evidence>
<accession>K0B1N1</accession>
<dbReference type="AlphaFoldDB" id="K0B1N1"/>
<name>K0B1N1_GOTA9</name>
<keyword evidence="3" id="KW-0282">Flagellum</keyword>
<dbReference type="Gene3D" id="3.30.750.140">
    <property type="match status" value="1"/>
</dbReference>
<dbReference type="HOGENOM" id="CLU_567068_0_0_9"/>
<feature type="domain" description="Flagellar hook-length control protein-like C-terminal" evidence="2">
    <location>
        <begin position="347"/>
        <end position="427"/>
    </location>
</feature>
<proteinExistence type="predicted"/>
<reference evidence="3 4" key="1">
    <citation type="journal article" date="2012" name="PLoS ONE">
        <title>The purine-utilizing bacterium Clostridium acidurici 9a: a genome-guided metabolic reconsideration.</title>
        <authorList>
            <person name="Hartwich K."/>
            <person name="Poehlein A."/>
            <person name="Daniel R."/>
        </authorList>
    </citation>
    <scope>NUCLEOTIDE SEQUENCE [LARGE SCALE GENOMIC DNA]</scope>
    <source>
        <strain evidence="4">ATCC 7906 / DSM 604 / BCRC 14475 / CIP 104303 / KCTC 5404 / NCIMB 10678 / 9a</strain>
    </source>
</reference>
<organism evidence="3 4">
    <name type="scientific">Gottschalkia acidurici (strain ATCC 7906 / DSM 604 / BCRC 14475 / CIP 104303 / KCTC 5404 / NCIMB 10678 / 9a)</name>
    <name type="common">Clostridium acidurici</name>
    <dbReference type="NCBI Taxonomy" id="1128398"/>
    <lineage>
        <taxon>Bacteria</taxon>
        <taxon>Bacillati</taxon>
        <taxon>Bacillota</taxon>
        <taxon>Tissierellia</taxon>
        <taxon>Tissierellales</taxon>
        <taxon>Gottschalkiaceae</taxon>
        <taxon>Gottschalkia</taxon>
    </lineage>
</organism>
<dbReference type="InterPro" id="IPR052563">
    <property type="entry name" value="FliK"/>
</dbReference>
<evidence type="ECO:0000256" key="1">
    <source>
        <dbReference type="SAM" id="MobiDB-lite"/>
    </source>
</evidence>
<dbReference type="KEGG" id="cad:Curi_c15980"/>
<feature type="compositionally biased region" description="Basic and acidic residues" evidence="1">
    <location>
        <begin position="77"/>
        <end position="98"/>
    </location>
</feature>
<keyword evidence="3" id="KW-0966">Cell projection</keyword>
<dbReference type="EMBL" id="CP003326">
    <property type="protein sequence ID" value="AFS78606.1"/>
    <property type="molecule type" value="Genomic_DNA"/>
</dbReference>
<sequence length="481" mass="54192">MMIQNFMFQGMNNIGNKASKSVRTESKGSSNDFNKVLDMKNKEAYMQSKNNAENKIQKDSNHVTRNYEVQSNTRKINVKEDGKNTKESLKESDDAKSKKEQVIDELVQSISNILAIFQDISDLNLENMENLNLEMSVEDLEKLKIALESIINSLELKENNVPMQEIAKDINNMIISAQEKGNIEIDAEKFLLDLKKIIGLVETEGSGGQYSLKSEEMLENLKKLINIDEESKPIDQTKDNTIVQKDDSSAESRKTDVKITVSNDKGNELENDFRVGSENIVLEDSLDISINQDKVNIEKVVSNELTNMQNNLQLNNQQDVSIDKNTLNLQQYLDIDKADLIKQVTSKVKADYDNEINEIKIKLSPEHLGNLTIKVTLERGIVTARALVENLNVKQMLESNVSELKDSLKEQGINFESIDVSVGQDSEYDQGNSQAFAESKKIKVPKINIDNSNSMNLYEDIEENLQNQNASVGEGSVDITI</sequence>
<dbReference type="OrthoDB" id="1708370at2"/>
<dbReference type="PANTHER" id="PTHR37533:SF2">
    <property type="entry name" value="FLAGELLAR HOOK-LENGTH CONTROL PROTEIN"/>
    <property type="match status" value="1"/>
</dbReference>
<dbReference type="CDD" id="cd17470">
    <property type="entry name" value="T3SS_Flik_C"/>
    <property type="match status" value="1"/>
</dbReference>
<feature type="region of interest" description="Disordered" evidence="1">
    <location>
        <begin position="72"/>
        <end position="98"/>
    </location>
</feature>
<dbReference type="InterPro" id="IPR038610">
    <property type="entry name" value="FliK-like_C_sf"/>
</dbReference>